<evidence type="ECO:0000313" key="4">
    <source>
        <dbReference type="EMBL" id="CAB4932633.1"/>
    </source>
</evidence>
<dbReference type="AlphaFoldDB" id="A0A6J7IMZ1"/>
<dbReference type="PANTHER" id="PTHR12151:SF25">
    <property type="entry name" value="LINALOOL DEHYDRATASE_ISOMERASE DOMAIN-CONTAINING PROTEIN"/>
    <property type="match status" value="1"/>
</dbReference>
<dbReference type="Pfam" id="PF02630">
    <property type="entry name" value="SCO1-SenC"/>
    <property type="match status" value="1"/>
</dbReference>
<comment type="similarity">
    <text evidence="1">Belongs to the SCO1/2 family.</text>
</comment>
<dbReference type="PROSITE" id="PS51352">
    <property type="entry name" value="THIOREDOXIN_2"/>
    <property type="match status" value="1"/>
</dbReference>
<name>A0A6J7IMZ1_9ZZZZ</name>
<proteinExistence type="inferred from homology"/>
<sequence>MVHPRLRLVLMTLGSLLLVGILVFVIAYDPETGGTQAPTTSLQGSIRPKAPPVDAALPDQEGRMTRVADLRGAPVIVTFMYTTCDNDCPTMTQQIRGALDRLGRDVPVIAISVDPANDTPARARAFITKQHMTGRMRFLLGDEAQLQRVWRAFGIQPQENGLEHSASVMVLDPRGVARVSFPVDRLTPEGLAHDVRAVSAAPAS</sequence>
<dbReference type="InterPro" id="IPR003782">
    <property type="entry name" value="SCO1/SenC"/>
</dbReference>
<reference evidence="4" key="1">
    <citation type="submission" date="2020-05" db="EMBL/GenBank/DDBJ databases">
        <authorList>
            <person name="Chiriac C."/>
            <person name="Salcher M."/>
            <person name="Ghai R."/>
            <person name="Kavagutti S V."/>
        </authorList>
    </citation>
    <scope>NUCLEOTIDE SEQUENCE</scope>
</reference>
<evidence type="ECO:0000256" key="1">
    <source>
        <dbReference type="ARBA" id="ARBA00010996"/>
    </source>
</evidence>
<dbReference type="InterPro" id="IPR013766">
    <property type="entry name" value="Thioredoxin_domain"/>
</dbReference>
<dbReference type="EMBL" id="CAFBMX010000005">
    <property type="protein sequence ID" value="CAB4932633.1"/>
    <property type="molecule type" value="Genomic_DNA"/>
</dbReference>
<organism evidence="4">
    <name type="scientific">freshwater metagenome</name>
    <dbReference type="NCBI Taxonomy" id="449393"/>
    <lineage>
        <taxon>unclassified sequences</taxon>
        <taxon>metagenomes</taxon>
        <taxon>ecological metagenomes</taxon>
    </lineage>
</organism>
<keyword evidence="2" id="KW-0186">Copper</keyword>
<dbReference type="Gene3D" id="3.40.30.10">
    <property type="entry name" value="Glutaredoxin"/>
    <property type="match status" value="1"/>
</dbReference>
<gene>
    <name evidence="4" type="ORF">UFOPK3674_01264</name>
</gene>
<feature type="domain" description="Thioredoxin" evidence="3">
    <location>
        <begin position="44"/>
        <end position="203"/>
    </location>
</feature>
<dbReference type="CDD" id="cd02968">
    <property type="entry name" value="SCO"/>
    <property type="match status" value="1"/>
</dbReference>
<evidence type="ECO:0000256" key="2">
    <source>
        <dbReference type="ARBA" id="ARBA00023008"/>
    </source>
</evidence>
<dbReference type="PANTHER" id="PTHR12151">
    <property type="entry name" value="ELECTRON TRANSPORT PROTIN SCO1/SENC FAMILY MEMBER"/>
    <property type="match status" value="1"/>
</dbReference>
<dbReference type="SUPFAM" id="SSF52833">
    <property type="entry name" value="Thioredoxin-like"/>
    <property type="match status" value="1"/>
</dbReference>
<accession>A0A6J7IMZ1</accession>
<protein>
    <submittedName>
        <fullName evidence="4">Unannotated protein</fullName>
    </submittedName>
</protein>
<evidence type="ECO:0000259" key="3">
    <source>
        <dbReference type="PROSITE" id="PS51352"/>
    </source>
</evidence>
<dbReference type="InterPro" id="IPR036249">
    <property type="entry name" value="Thioredoxin-like_sf"/>
</dbReference>